<feature type="transmembrane region" description="Helical" evidence="1">
    <location>
        <begin position="98"/>
        <end position="119"/>
    </location>
</feature>
<dbReference type="AlphaFoldDB" id="C7N858"/>
<dbReference type="TCDB" id="2.A.115.2.14">
    <property type="family name" value="the novobiocin exporter (nbce) family"/>
</dbReference>
<dbReference type="Pfam" id="PF19700">
    <property type="entry name" value="DUF6198"/>
    <property type="match status" value="1"/>
</dbReference>
<dbReference type="STRING" id="471855.Shel_20820"/>
<accession>C7N858</accession>
<keyword evidence="1" id="KW-0472">Membrane</keyword>
<evidence type="ECO:0000313" key="2">
    <source>
        <dbReference type="EMBL" id="ACV23093.1"/>
    </source>
</evidence>
<evidence type="ECO:0000313" key="3">
    <source>
        <dbReference type="Proteomes" id="UP000002026"/>
    </source>
</evidence>
<dbReference type="PANTHER" id="PTHR40078">
    <property type="entry name" value="INTEGRAL MEMBRANE PROTEIN-RELATED"/>
    <property type="match status" value="1"/>
</dbReference>
<feature type="transmembrane region" description="Helical" evidence="1">
    <location>
        <begin position="174"/>
        <end position="192"/>
    </location>
</feature>
<dbReference type="SUPFAM" id="SSF52540">
    <property type="entry name" value="P-loop containing nucleoside triphosphate hydrolases"/>
    <property type="match status" value="1"/>
</dbReference>
<dbReference type="Pfam" id="PF13189">
    <property type="entry name" value="Cytidylate_kin2"/>
    <property type="match status" value="1"/>
</dbReference>
<keyword evidence="3" id="KW-1185">Reference proteome</keyword>
<keyword evidence="1" id="KW-0812">Transmembrane</keyword>
<feature type="transmembrane region" description="Helical" evidence="1">
    <location>
        <begin position="73"/>
        <end position="92"/>
    </location>
</feature>
<dbReference type="InterPro" id="IPR038750">
    <property type="entry name" value="YczE/YyaS-like"/>
</dbReference>
<gene>
    <name evidence="2" type="ordered locus">Shel_20820</name>
</gene>
<name>C7N858_SLAHD</name>
<dbReference type="EMBL" id="CP001684">
    <property type="protein sequence ID" value="ACV23093.1"/>
    <property type="molecule type" value="Genomic_DNA"/>
</dbReference>
<dbReference type="Proteomes" id="UP000002026">
    <property type="component" value="Chromosome"/>
</dbReference>
<dbReference type="PANTHER" id="PTHR40078:SF1">
    <property type="entry name" value="INTEGRAL MEMBRANE PROTEIN"/>
    <property type="match status" value="1"/>
</dbReference>
<proteinExistence type="predicted"/>
<organism evidence="2 3">
    <name type="scientific">Slackia heliotrinireducens (strain ATCC 29202 / DSM 20476 / NCTC 11029 / RHS 1)</name>
    <name type="common">Peptococcus heliotrinreducens</name>
    <dbReference type="NCBI Taxonomy" id="471855"/>
    <lineage>
        <taxon>Bacteria</taxon>
        <taxon>Bacillati</taxon>
        <taxon>Actinomycetota</taxon>
        <taxon>Coriobacteriia</taxon>
        <taxon>Eggerthellales</taxon>
        <taxon>Eggerthellaceae</taxon>
        <taxon>Slackia</taxon>
    </lineage>
</organism>
<dbReference type="eggNOG" id="COG1102">
    <property type="taxonomic scope" value="Bacteria"/>
</dbReference>
<keyword evidence="1" id="KW-1133">Transmembrane helix</keyword>
<feature type="transmembrane region" description="Helical" evidence="1">
    <location>
        <begin position="40"/>
        <end position="61"/>
    </location>
</feature>
<dbReference type="KEGG" id="shi:Shel_20820"/>
<evidence type="ECO:0000256" key="1">
    <source>
        <dbReference type="SAM" id="Phobius"/>
    </source>
</evidence>
<dbReference type="InterPro" id="IPR027417">
    <property type="entry name" value="P-loop_NTPase"/>
</dbReference>
<dbReference type="eggNOG" id="COG2364">
    <property type="taxonomic scope" value="Bacteria"/>
</dbReference>
<reference evidence="2 3" key="1">
    <citation type="journal article" date="2009" name="Stand. Genomic Sci.">
        <title>Complete genome sequence of Slackia heliotrinireducens type strain (RHS 1).</title>
        <authorList>
            <person name="Pukall R."/>
            <person name="Lapidus A."/>
            <person name="Nolan M."/>
            <person name="Copeland A."/>
            <person name="Glavina Del Rio T."/>
            <person name="Lucas S."/>
            <person name="Chen F."/>
            <person name="Tice H."/>
            <person name="Cheng J.F."/>
            <person name="Chertkov O."/>
            <person name="Bruce D."/>
            <person name="Goodwin L."/>
            <person name="Kuske C."/>
            <person name="Brettin T."/>
            <person name="Detter J.C."/>
            <person name="Han C."/>
            <person name="Pitluck S."/>
            <person name="Pati A."/>
            <person name="Mavrommatis K."/>
            <person name="Ivanova N."/>
            <person name="Ovchinnikova G."/>
            <person name="Chen A."/>
            <person name="Palaniappan K."/>
            <person name="Schneider S."/>
            <person name="Rohde M."/>
            <person name="Chain P."/>
            <person name="D'haeseleer P."/>
            <person name="Goker M."/>
            <person name="Bristow J."/>
            <person name="Eisen J.A."/>
            <person name="Markowitz V."/>
            <person name="Kyrpides N.C."/>
            <person name="Klenk H.P."/>
            <person name="Hugenholtz P."/>
        </authorList>
    </citation>
    <scope>NUCLEOTIDE SEQUENCE [LARGE SCALE GENOMIC DNA]</scope>
    <source>
        <strain evidence="3">ATCC 29202 / DSM 20476 / NCTC 11029 / RHS 1</strain>
    </source>
</reference>
<sequence>MLLFGIFAISFGVALITKSAIGNSAISAIPYTMSFLVPQLTYGMHVALFNALLVLLQIILLRRDCQVFDICQQVVFAAVFGSVVDFSMWLLTWYDPQSYPLCACTMLLGVVCLAFGAYLEVIGRVGMMAGDGLARALVKVTGKEFGTMRVAADSTMVLIAVVMNLLYFRSLVTVREGTIVAALLTGLVVTFFSRHLTAFEYAVLPENRNGGKASNIAVPEGNFIVTVSREYGSGGREVGHAIADALGVQCYDSRLIHMMAAQSGLPEDYVAGEGADGSGALAAFYTLYAGAVAEQDMPKAERLFKAEEQVIRRLAAQESCVIVGRLAEYVLRDHANVLRIFLRADKEDAVARVMDREGLSRSEAEAKIDRVNRERADHCLRFAHTAWGMSGNYDVTMNTSRYGVVRTGEMLAAMARSAREGANGPSRR</sequence>
<dbReference type="HOGENOM" id="CLU_053090_0_0_11"/>
<protein>
    <submittedName>
        <fullName evidence="2">Predicted membrane protein</fullName>
    </submittedName>
</protein>
<dbReference type="Gene3D" id="3.40.50.300">
    <property type="entry name" value="P-loop containing nucleotide triphosphate hydrolases"/>
    <property type="match status" value="1"/>
</dbReference>